<reference evidence="2" key="2">
    <citation type="submission" date="2018-05" db="EMBL/GenBank/DDBJ databases">
        <title>OmerRS3 (Oryza meridionalis Reference Sequence Version 3).</title>
        <authorList>
            <person name="Zhang J."/>
            <person name="Kudrna D."/>
            <person name="Lee S."/>
            <person name="Talag J."/>
            <person name="Welchert J."/>
            <person name="Wing R.A."/>
        </authorList>
    </citation>
    <scope>NUCLEOTIDE SEQUENCE [LARGE SCALE GENOMIC DNA]</scope>
    <source>
        <strain evidence="2">cv. OR44</strain>
    </source>
</reference>
<keyword evidence="1" id="KW-1133">Transmembrane helix</keyword>
<organism evidence="2">
    <name type="scientific">Oryza meridionalis</name>
    <dbReference type="NCBI Taxonomy" id="40149"/>
    <lineage>
        <taxon>Eukaryota</taxon>
        <taxon>Viridiplantae</taxon>
        <taxon>Streptophyta</taxon>
        <taxon>Embryophyta</taxon>
        <taxon>Tracheophyta</taxon>
        <taxon>Spermatophyta</taxon>
        <taxon>Magnoliopsida</taxon>
        <taxon>Liliopsida</taxon>
        <taxon>Poales</taxon>
        <taxon>Poaceae</taxon>
        <taxon>BOP clade</taxon>
        <taxon>Oryzoideae</taxon>
        <taxon>Oryzeae</taxon>
        <taxon>Oryzinae</taxon>
        <taxon>Oryza</taxon>
    </lineage>
</organism>
<feature type="transmembrane region" description="Helical" evidence="1">
    <location>
        <begin position="61"/>
        <end position="81"/>
    </location>
</feature>
<dbReference type="Proteomes" id="UP000008021">
    <property type="component" value="Chromosome 6"/>
</dbReference>
<name>A0A0E0E0J3_9ORYZ</name>
<keyword evidence="1" id="KW-0812">Transmembrane</keyword>
<keyword evidence="1" id="KW-0472">Membrane</keyword>
<dbReference type="AlphaFoldDB" id="A0A0E0E0J3"/>
<accession>A0A0E0E0J3</accession>
<dbReference type="EnsemblPlants" id="OMERI06G12560.1">
    <property type="protein sequence ID" value="OMERI06G12560.1"/>
    <property type="gene ID" value="OMERI06G12560"/>
</dbReference>
<reference evidence="2" key="1">
    <citation type="submission" date="2015-04" db="UniProtKB">
        <authorList>
            <consortium name="EnsemblPlants"/>
        </authorList>
    </citation>
    <scope>IDENTIFICATION</scope>
</reference>
<evidence type="ECO:0000256" key="1">
    <source>
        <dbReference type="SAM" id="Phobius"/>
    </source>
</evidence>
<keyword evidence="3" id="KW-1185">Reference proteome</keyword>
<protein>
    <submittedName>
        <fullName evidence="2">Uncharacterized protein</fullName>
    </submittedName>
</protein>
<evidence type="ECO:0000313" key="3">
    <source>
        <dbReference type="Proteomes" id="UP000008021"/>
    </source>
</evidence>
<evidence type="ECO:0000313" key="2">
    <source>
        <dbReference type="EnsemblPlants" id="OMERI06G12560.1"/>
    </source>
</evidence>
<sequence length="88" mass="9494">MAVLDGRDAFKDMIQEGGNIYAFSVRIGLGGIGELGSRMPTEAWLELSQPTTPYMVQLAGLARWSAFVPFTAVISMICVAMNGEIVQP</sequence>
<proteinExistence type="predicted"/>
<dbReference type="Gramene" id="OMERI06G12560.1">
    <property type="protein sequence ID" value="OMERI06G12560.1"/>
    <property type="gene ID" value="OMERI06G12560"/>
</dbReference>
<dbReference type="HOGENOM" id="CLU_2472841_0_0_1"/>